<organism evidence="3 4">
    <name type="scientific">Acinetobacter nectaris CIP 110549</name>
    <dbReference type="NCBI Taxonomy" id="1392540"/>
    <lineage>
        <taxon>Bacteria</taxon>
        <taxon>Pseudomonadati</taxon>
        <taxon>Pseudomonadota</taxon>
        <taxon>Gammaproteobacteria</taxon>
        <taxon>Moraxellales</taxon>
        <taxon>Moraxellaceae</taxon>
        <taxon>Acinetobacter</taxon>
    </lineage>
</organism>
<evidence type="ECO:0000313" key="4">
    <source>
        <dbReference type="Proteomes" id="UP000023785"/>
    </source>
</evidence>
<dbReference type="STRING" id="1392540.P256_01797"/>
<feature type="compositionally biased region" description="Basic and acidic residues" evidence="2">
    <location>
        <begin position="185"/>
        <end position="201"/>
    </location>
</feature>
<feature type="compositionally biased region" description="Basic and acidic residues" evidence="2">
    <location>
        <begin position="217"/>
        <end position="227"/>
    </location>
</feature>
<feature type="region of interest" description="Disordered" evidence="2">
    <location>
        <begin position="25"/>
        <end position="60"/>
    </location>
</feature>
<keyword evidence="1" id="KW-0175">Coiled coil</keyword>
<name>V2TKJ5_9GAMM</name>
<dbReference type="eggNOG" id="ENOG5033K3N">
    <property type="taxonomic scope" value="Bacteria"/>
</dbReference>
<dbReference type="HOGENOM" id="CLU_050978_0_0_6"/>
<keyword evidence="4" id="KW-1185">Reference proteome</keyword>
<proteinExistence type="predicted"/>
<feature type="compositionally biased region" description="Low complexity" evidence="2">
    <location>
        <begin position="45"/>
        <end position="60"/>
    </location>
</feature>
<dbReference type="AlphaFoldDB" id="V2TKJ5"/>
<sequence>MLLYIIPVLLILIVALVIVRKRNNTEAPKTQARKPSDIKKVKDTQPQAAPEPAKPKASAEQYSQIESLIEQKNYSAAEASINQSLNANPKQQNLYLLLLDIYQQQDDEFAINQLMSQLRSLELFEALNAVKDKNNAHKELQKQKEQEAQQHVEITQTAATTKTEQPQSAPVSNQINHEELLGKSEHFSEKKTENQINHEELLDLPNKPQEKVASPETAKKEEPKEDLLPLDFTFSTPQPTEKKEEPTTTPAKTEEAPALNFDFKADEPKQEVKVDTNTSTDKASFDNIQKSTLQLDPVDIVPAQTEPKAEIVPPTAQKKDILAEAFPELKSVNENTLNIDLAEQYIKFGETQRAKVLLTQPKESFSAEEQQRVDNLLNRIAS</sequence>
<dbReference type="Proteomes" id="UP000023785">
    <property type="component" value="Unassembled WGS sequence"/>
</dbReference>
<feature type="compositionally biased region" description="Basic and acidic residues" evidence="2">
    <location>
        <begin position="34"/>
        <end position="43"/>
    </location>
</feature>
<protein>
    <recommendedName>
        <fullName evidence="5">FimV domain-containing protein</fullName>
    </recommendedName>
</protein>
<evidence type="ECO:0000256" key="2">
    <source>
        <dbReference type="SAM" id="MobiDB-lite"/>
    </source>
</evidence>
<feature type="region of interest" description="Disordered" evidence="2">
    <location>
        <begin position="185"/>
        <end position="283"/>
    </location>
</feature>
<dbReference type="PATRIC" id="fig|1392540.3.peg.1735"/>
<feature type="coiled-coil region" evidence="1">
    <location>
        <begin position="123"/>
        <end position="157"/>
    </location>
</feature>
<feature type="compositionally biased region" description="Basic and acidic residues" evidence="2">
    <location>
        <begin position="263"/>
        <end position="274"/>
    </location>
</feature>
<dbReference type="OrthoDB" id="6713201at2"/>
<dbReference type="EMBL" id="AYER01000007">
    <property type="protein sequence ID" value="ESK38266.1"/>
    <property type="molecule type" value="Genomic_DNA"/>
</dbReference>
<accession>V2TKJ5</accession>
<evidence type="ECO:0008006" key="5">
    <source>
        <dbReference type="Google" id="ProtNLM"/>
    </source>
</evidence>
<dbReference type="RefSeq" id="WP_023273424.1">
    <property type="nucleotide sequence ID" value="NZ_KI530734.1"/>
</dbReference>
<comment type="caution">
    <text evidence="3">The sequence shown here is derived from an EMBL/GenBank/DDBJ whole genome shotgun (WGS) entry which is preliminary data.</text>
</comment>
<dbReference type="Gene3D" id="1.20.58.2200">
    <property type="match status" value="1"/>
</dbReference>
<dbReference type="InterPro" id="IPR038440">
    <property type="entry name" value="FimV_C_sf"/>
</dbReference>
<gene>
    <name evidence="3" type="ORF">P256_01797</name>
</gene>
<evidence type="ECO:0000256" key="1">
    <source>
        <dbReference type="SAM" id="Coils"/>
    </source>
</evidence>
<evidence type="ECO:0000313" key="3">
    <source>
        <dbReference type="EMBL" id="ESK38266.1"/>
    </source>
</evidence>
<reference evidence="3 4" key="1">
    <citation type="submission" date="2013-10" db="EMBL/GenBank/DDBJ databases">
        <title>The Genome Sequence of Acinetobacter nectaris CIP 110549.</title>
        <authorList>
            <consortium name="The Broad Institute Genomics Platform"/>
            <consortium name="The Broad Institute Genome Sequencing Center for Infectious Disease"/>
            <person name="Cerqueira G."/>
            <person name="Feldgarden M."/>
            <person name="Courvalin P."/>
            <person name="Grillot-Courvalin C."/>
            <person name="Clermont D."/>
            <person name="Rocha E."/>
            <person name="Yoon E.-J."/>
            <person name="Nemec A."/>
            <person name="Young S.K."/>
            <person name="Zeng Q."/>
            <person name="Gargeya S."/>
            <person name="Fitzgerald M."/>
            <person name="Abouelleil A."/>
            <person name="Alvarado L."/>
            <person name="Berlin A.M."/>
            <person name="Chapman S.B."/>
            <person name="Gainer-Dewar J."/>
            <person name="Goldberg J."/>
            <person name="Gnerre S."/>
            <person name="Griggs A."/>
            <person name="Gujja S."/>
            <person name="Hansen M."/>
            <person name="Howarth C."/>
            <person name="Imamovic A."/>
            <person name="Ireland A."/>
            <person name="Larimer J."/>
            <person name="McCowan C."/>
            <person name="Murphy C."/>
            <person name="Pearson M."/>
            <person name="Poon T.W."/>
            <person name="Priest M."/>
            <person name="Roberts A."/>
            <person name="Saif S."/>
            <person name="Shea T."/>
            <person name="Sykes S."/>
            <person name="Wortman J."/>
            <person name="Nusbaum C."/>
            <person name="Birren B."/>
        </authorList>
    </citation>
    <scope>NUCLEOTIDE SEQUENCE [LARGE SCALE GENOMIC DNA]</scope>
    <source>
        <strain evidence="3 4">CIP 110549</strain>
    </source>
</reference>